<organism evidence="2 3">
    <name type="scientific">Streptomyces nondiastaticus</name>
    <dbReference type="NCBI Taxonomy" id="3154512"/>
    <lineage>
        <taxon>Bacteria</taxon>
        <taxon>Bacillati</taxon>
        <taxon>Actinomycetota</taxon>
        <taxon>Actinomycetes</taxon>
        <taxon>Kitasatosporales</taxon>
        <taxon>Streptomycetaceae</taxon>
        <taxon>Streptomyces</taxon>
    </lineage>
</organism>
<proteinExistence type="predicted"/>
<gene>
    <name evidence="2" type="ORF">ACFYZM_33610</name>
</gene>
<reference evidence="2 3" key="1">
    <citation type="submission" date="2024-10" db="EMBL/GenBank/DDBJ databases">
        <title>The Natural Products Discovery Center: Release of the First 8490 Sequenced Strains for Exploring Actinobacteria Biosynthetic Diversity.</title>
        <authorList>
            <person name="Kalkreuter E."/>
            <person name="Kautsar S.A."/>
            <person name="Yang D."/>
            <person name="Bader C.D."/>
            <person name="Teijaro C.N."/>
            <person name="Fluegel L."/>
            <person name="Davis C.M."/>
            <person name="Simpson J.R."/>
            <person name="Lauterbach L."/>
            <person name="Steele A.D."/>
            <person name="Gui C."/>
            <person name="Meng S."/>
            <person name="Li G."/>
            <person name="Viehrig K."/>
            <person name="Ye F."/>
            <person name="Su P."/>
            <person name="Kiefer A.F."/>
            <person name="Nichols A."/>
            <person name="Cepeda A.J."/>
            <person name="Yan W."/>
            <person name="Fan B."/>
            <person name="Jiang Y."/>
            <person name="Adhikari A."/>
            <person name="Zheng C.-J."/>
            <person name="Schuster L."/>
            <person name="Cowan T.M."/>
            <person name="Smanski M.J."/>
            <person name="Chevrette M.G."/>
            <person name="De Carvalho L.P.S."/>
            <person name="Shen B."/>
        </authorList>
    </citation>
    <scope>NUCLEOTIDE SEQUENCE [LARGE SCALE GENOMIC DNA]</scope>
    <source>
        <strain evidence="2 3">NPDC001650</strain>
    </source>
</reference>
<evidence type="ECO:0000313" key="2">
    <source>
        <dbReference type="EMBL" id="MFF4221175.1"/>
    </source>
</evidence>
<dbReference type="EMBL" id="JBIAUT010000021">
    <property type="protein sequence ID" value="MFF4221175.1"/>
    <property type="molecule type" value="Genomic_DNA"/>
</dbReference>
<protein>
    <submittedName>
        <fullName evidence="2">Uncharacterized protein</fullName>
    </submittedName>
</protein>
<keyword evidence="3" id="KW-1185">Reference proteome</keyword>
<comment type="caution">
    <text evidence="2">The sequence shown here is derived from an EMBL/GenBank/DDBJ whole genome shotgun (WGS) entry which is preliminary data.</text>
</comment>
<name>A0ABW6U8M1_9ACTN</name>
<evidence type="ECO:0000313" key="3">
    <source>
        <dbReference type="Proteomes" id="UP001602123"/>
    </source>
</evidence>
<feature type="region of interest" description="Disordered" evidence="1">
    <location>
        <begin position="1"/>
        <end position="25"/>
    </location>
</feature>
<feature type="region of interest" description="Disordered" evidence="1">
    <location>
        <begin position="110"/>
        <end position="136"/>
    </location>
</feature>
<feature type="compositionally biased region" description="Low complexity" evidence="1">
    <location>
        <begin position="113"/>
        <end position="129"/>
    </location>
</feature>
<dbReference type="RefSeq" id="WP_388634459.1">
    <property type="nucleotide sequence ID" value="NZ_JBIAUT010000021.1"/>
</dbReference>
<accession>A0ABW6U8M1</accession>
<evidence type="ECO:0000256" key="1">
    <source>
        <dbReference type="SAM" id="MobiDB-lite"/>
    </source>
</evidence>
<dbReference type="Proteomes" id="UP001602123">
    <property type="component" value="Unassembled WGS sequence"/>
</dbReference>
<sequence length="238" mass="25005">MGSERATTIGDGQVPEQTPEPPLRVRLPDGQVVVCRLLARRQSAEGLWLYQVALPLRAHVRLGDRDTTEPVGTVFYVAADQARPLPDVSCAGVPIRRHLLVVARARAGRRPRATAAPAGTRAATPPTRADWPQVRGDGTGYWKTERLRRTGTRLLAGSGASTAVRDYSTGDASGSGIGPVCRAQRHVVTGIFSRFAARPFEWACGVLSCPWRGAAARAPAALGCAAHGAGSGVSGVSG</sequence>